<evidence type="ECO:0000313" key="1">
    <source>
        <dbReference type="EMBL" id="MBX35207.1"/>
    </source>
</evidence>
<organism evidence="1">
    <name type="scientific">Rhizophora mucronata</name>
    <name type="common">Asiatic mangrove</name>
    <dbReference type="NCBI Taxonomy" id="61149"/>
    <lineage>
        <taxon>Eukaryota</taxon>
        <taxon>Viridiplantae</taxon>
        <taxon>Streptophyta</taxon>
        <taxon>Embryophyta</taxon>
        <taxon>Tracheophyta</taxon>
        <taxon>Spermatophyta</taxon>
        <taxon>Magnoliopsida</taxon>
        <taxon>eudicotyledons</taxon>
        <taxon>Gunneridae</taxon>
        <taxon>Pentapetalae</taxon>
        <taxon>rosids</taxon>
        <taxon>fabids</taxon>
        <taxon>Malpighiales</taxon>
        <taxon>Rhizophoraceae</taxon>
        <taxon>Rhizophora</taxon>
    </lineage>
</organism>
<accession>A0A2P2MYA6</accession>
<sequence length="31" mass="3764">MLNFMTTMLSFYVFPTNFPKLNTLFNLTNFR</sequence>
<dbReference type="AlphaFoldDB" id="A0A2P2MYA6"/>
<dbReference type="EMBL" id="GGEC01054723">
    <property type="protein sequence ID" value="MBX35207.1"/>
    <property type="molecule type" value="Transcribed_RNA"/>
</dbReference>
<protein>
    <submittedName>
        <fullName evidence="1">Uncharacterized protein</fullName>
    </submittedName>
</protein>
<name>A0A2P2MYA6_RHIMU</name>
<proteinExistence type="predicted"/>
<reference evidence="1" key="1">
    <citation type="submission" date="2018-02" db="EMBL/GenBank/DDBJ databases">
        <title>Rhizophora mucronata_Transcriptome.</title>
        <authorList>
            <person name="Meera S.P."/>
            <person name="Sreeshan A."/>
            <person name="Augustine A."/>
        </authorList>
    </citation>
    <scope>NUCLEOTIDE SEQUENCE</scope>
    <source>
        <tissue evidence="1">Leaf</tissue>
    </source>
</reference>